<evidence type="ECO:0000259" key="3">
    <source>
        <dbReference type="PROSITE" id="PS50106"/>
    </source>
</evidence>
<dbReference type="InterPro" id="IPR027065">
    <property type="entry name" value="Lon_Prtase"/>
</dbReference>
<comment type="catalytic activity">
    <reaction evidence="1">
        <text>Hydrolysis of proteins in presence of ATP.</text>
        <dbReference type="EC" id="3.4.21.53"/>
    </reaction>
</comment>
<dbReference type="GO" id="GO:0004176">
    <property type="term" value="F:ATP-dependent peptidase activity"/>
    <property type="evidence" value="ECO:0007669"/>
    <property type="project" value="UniProtKB-UniRule"/>
</dbReference>
<evidence type="ECO:0000259" key="4">
    <source>
        <dbReference type="PROSITE" id="PS51786"/>
    </source>
</evidence>
<dbReference type="InterPro" id="IPR020568">
    <property type="entry name" value="Ribosomal_Su5_D2-typ_SF"/>
</dbReference>
<dbReference type="EMBL" id="JAERRK010000016">
    <property type="protein sequence ID" value="MBL1085480.1"/>
    <property type="molecule type" value="Genomic_DNA"/>
</dbReference>
<dbReference type="Gene3D" id="3.30.230.10">
    <property type="match status" value="1"/>
</dbReference>
<dbReference type="InterPro" id="IPR014721">
    <property type="entry name" value="Ribsml_uS5_D2-typ_fold_subgr"/>
</dbReference>
<feature type="region of interest" description="Disordered" evidence="2">
    <location>
        <begin position="101"/>
        <end position="121"/>
    </location>
</feature>
<sequence length="365" mass="38196">MPRRTATMLASTLMLIALLCAGVLIPVPYAEMSPGPTVNTLAEHDGEPVLQISGHKTYPTDGHLNMTTVRVTSAEYRMNLVEAVYGWLAHDSKIVPHDTLYPDGKTEEQSTQENAEEFSQSQESAKVAALKELGIPVKSWVIVSTVVKDSPAEGRLHAGDVIKAVDGTAVKQPSDVAKLVTRHKPGQKTVFTVVPAKEQAAAEKANRTATKTQDVTITTATSDDSGAKRAVVGISAGTDHTFPFTIDIKLADVGGPSAGLMFALGIYDKLTPGSLTGGTFVAGTGTIDDNGTVGPIGGIEMKTVGAREKGARYFLTPADNCASAAKDTPGGLTLVKVKDIGDALDALKDIRSGNTADLPKCTTKG</sequence>
<dbReference type="InterPro" id="IPR001478">
    <property type="entry name" value="PDZ"/>
</dbReference>
<proteinExistence type="inferred from homology"/>
<name>A0A937JPC1_9ACTN</name>
<dbReference type="SUPFAM" id="SSF54211">
    <property type="entry name" value="Ribosomal protein S5 domain 2-like"/>
    <property type="match status" value="1"/>
</dbReference>
<keyword evidence="1" id="KW-0645">Protease</keyword>
<reference evidence="5" key="1">
    <citation type="submission" date="2021-01" db="EMBL/GenBank/DDBJ databases">
        <title>WGS of actinomycetes isolated from Thailand.</title>
        <authorList>
            <person name="Thawai C."/>
        </authorList>
    </citation>
    <scope>NUCLEOTIDE SEQUENCE</scope>
    <source>
        <strain evidence="5">RCU-197</strain>
    </source>
</reference>
<feature type="compositionally biased region" description="Polar residues" evidence="2">
    <location>
        <begin position="109"/>
        <end position="121"/>
    </location>
</feature>
<evidence type="ECO:0000313" key="5">
    <source>
        <dbReference type="EMBL" id="MBL1085480.1"/>
    </source>
</evidence>
<keyword evidence="6" id="KW-1185">Reference proteome</keyword>
<dbReference type="PROSITE" id="PS50106">
    <property type="entry name" value="PDZ"/>
    <property type="match status" value="1"/>
</dbReference>
<dbReference type="EC" id="3.4.21.53" evidence="1"/>
<dbReference type="InterPro" id="IPR008269">
    <property type="entry name" value="Lon_proteolytic"/>
</dbReference>
<dbReference type="GO" id="GO:0030163">
    <property type="term" value="P:protein catabolic process"/>
    <property type="evidence" value="ECO:0007669"/>
    <property type="project" value="InterPro"/>
</dbReference>
<dbReference type="GO" id="GO:0004252">
    <property type="term" value="F:serine-type endopeptidase activity"/>
    <property type="evidence" value="ECO:0007669"/>
    <property type="project" value="UniProtKB-UniRule"/>
</dbReference>
<keyword evidence="1" id="KW-0720">Serine protease</keyword>
<dbReference type="SMART" id="SM00228">
    <property type="entry name" value="PDZ"/>
    <property type="match status" value="1"/>
</dbReference>
<organism evidence="5 6">
    <name type="scientific">Streptomyces actinomycinicus</name>
    <dbReference type="NCBI Taxonomy" id="1695166"/>
    <lineage>
        <taxon>Bacteria</taxon>
        <taxon>Bacillati</taxon>
        <taxon>Actinomycetota</taxon>
        <taxon>Actinomycetes</taxon>
        <taxon>Kitasatosporales</taxon>
        <taxon>Streptomycetaceae</taxon>
        <taxon>Streptomyces</taxon>
    </lineage>
</organism>
<protein>
    <recommendedName>
        <fullName evidence="1">endopeptidase La</fullName>
        <ecNumber evidence="1">3.4.21.53</ecNumber>
    </recommendedName>
</protein>
<accession>A0A937JPC1</accession>
<dbReference type="Proteomes" id="UP000661858">
    <property type="component" value="Unassembled WGS sequence"/>
</dbReference>
<dbReference type="PANTHER" id="PTHR10046">
    <property type="entry name" value="ATP DEPENDENT LON PROTEASE FAMILY MEMBER"/>
    <property type="match status" value="1"/>
</dbReference>
<dbReference type="AlphaFoldDB" id="A0A937JPC1"/>
<feature type="active site" evidence="1">
    <location>
        <position position="302"/>
    </location>
</feature>
<evidence type="ECO:0000313" key="6">
    <source>
        <dbReference type="Proteomes" id="UP000661858"/>
    </source>
</evidence>
<evidence type="ECO:0000256" key="1">
    <source>
        <dbReference type="PROSITE-ProRule" id="PRU01122"/>
    </source>
</evidence>
<dbReference type="GO" id="GO:0006508">
    <property type="term" value="P:proteolysis"/>
    <property type="evidence" value="ECO:0007669"/>
    <property type="project" value="UniProtKB-KW"/>
</dbReference>
<gene>
    <name evidence="5" type="ORF">JK359_26540</name>
</gene>
<feature type="domain" description="Lon proteolytic" evidence="4">
    <location>
        <begin position="252"/>
        <end position="350"/>
    </location>
</feature>
<feature type="domain" description="PDZ" evidence="3">
    <location>
        <begin position="115"/>
        <end position="171"/>
    </location>
</feature>
<dbReference type="GO" id="GO:0005524">
    <property type="term" value="F:ATP binding"/>
    <property type="evidence" value="ECO:0007669"/>
    <property type="project" value="InterPro"/>
</dbReference>
<dbReference type="Pfam" id="PF13180">
    <property type="entry name" value="PDZ_2"/>
    <property type="match status" value="1"/>
</dbReference>
<dbReference type="RefSeq" id="WP_201840603.1">
    <property type="nucleotide sequence ID" value="NZ_JAERRK010000016.1"/>
</dbReference>
<dbReference type="SUPFAM" id="SSF50156">
    <property type="entry name" value="PDZ domain-like"/>
    <property type="match status" value="1"/>
</dbReference>
<keyword evidence="1" id="KW-0378">Hydrolase</keyword>
<dbReference type="PROSITE" id="PS51786">
    <property type="entry name" value="LON_PROTEOLYTIC"/>
    <property type="match status" value="1"/>
</dbReference>
<dbReference type="InterPro" id="IPR036034">
    <property type="entry name" value="PDZ_sf"/>
</dbReference>
<comment type="similarity">
    <text evidence="1">Belongs to the peptidase S16 family.</text>
</comment>
<feature type="active site" evidence="1">
    <location>
        <position position="257"/>
    </location>
</feature>
<evidence type="ECO:0000256" key="2">
    <source>
        <dbReference type="SAM" id="MobiDB-lite"/>
    </source>
</evidence>
<comment type="caution">
    <text evidence="5">The sequence shown here is derived from an EMBL/GenBank/DDBJ whole genome shotgun (WGS) entry which is preliminary data.</text>
</comment>
<dbReference type="Pfam" id="PF05362">
    <property type="entry name" value="Lon_C"/>
    <property type="match status" value="1"/>
</dbReference>